<name>A0A1H7RKS5_9BACT</name>
<dbReference type="AlphaFoldDB" id="A0A1H7RKS5"/>
<keyword evidence="3" id="KW-1185">Reference proteome</keyword>
<dbReference type="InterPro" id="IPR011083">
    <property type="entry name" value="Phage_tail_collar_dom"/>
</dbReference>
<evidence type="ECO:0000313" key="3">
    <source>
        <dbReference type="Proteomes" id="UP000198984"/>
    </source>
</evidence>
<reference evidence="2 3" key="1">
    <citation type="submission" date="2016-10" db="EMBL/GenBank/DDBJ databases">
        <authorList>
            <person name="de Groot N.N."/>
        </authorList>
    </citation>
    <scope>NUCLEOTIDE SEQUENCE [LARGE SCALE GENOMIC DNA]</scope>
    <source>
        <strain evidence="2 3">DSM 21039</strain>
    </source>
</reference>
<dbReference type="Pfam" id="PF07484">
    <property type="entry name" value="Collar"/>
    <property type="match status" value="1"/>
</dbReference>
<proteinExistence type="predicted"/>
<dbReference type="EMBL" id="FOBB01000002">
    <property type="protein sequence ID" value="SEL60856.1"/>
    <property type="molecule type" value="Genomic_DNA"/>
</dbReference>
<dbReference type="Gene3D" id="3.90.1340.10">
    <property type="entry name" value="Phage tail collar domain"/>
    <property type="match status" value="1"/>
</dbReference>
<dbReference type="InterPro" id="IPR037053">
    <property type="entry name" value="Phage_tail_collar_dom_sf"/>
</dbReference>
<dbReference type="RefSeq" id="WP_089910345.1">
    <property type="nucleotide sequence ID" value="NZ_FOBB01000002.1"/>
</dbReference>
<gene>
    <name evidence="2" type="ORF">SAMN04488505_102668</name>
</gene>
<accession>A0A1H7RKS5</accession>
<organism evidence="2 3">
    <name type="scientific">Chitinophaga rupis</name>
    <dbReference type="NCBI Taxonomy" id="573321"/>
    <lineage>
        <taxon>Bacteria</taxon>
        <taxon>Pseudomonadati</taxon>
        <taxon>Bacteroidota</taxon>
        <taxon>Chitinophagia</taxon>
        <taxon>Chitinophagales</taxon>
        <taxon>Chitinophagaceae</taxon>
        <taxon>Chitinophaga</taxon>
    </lineage>
</organism>
<evidence type="ECO:0000313" key="2">
    <source>
        <dbReference type="EMBL" id="SEL60856.1"/>
    </source>
</evidence>
<protein>
    <submittedName>
        <fullName evidence="2">Microcystin-dependent protein</fullName>
    </submittedName>
</protein>
<dbReference type="SUPFAM" id="SSF88874">
    <property type="entry name" value="Receptor-binding domain of short tail fibre protein gp12"/>
    <property type="match status" value="1"/>
</dbReference>
<feature type="domain" description="Phage tail collar" evidence="1">
    <location>
        <begin position="9"/>
        <end position="63"/>
    </location>
</feature>
<dbReference type="STRING" id="573321.SAMN04488505_102668"/>
<dbReference type="Proteomes" id="UP000198984">
    <property type="component" value="Unassembled WGS sequence"/>
</dbReference>
<sequence length="197" mass="20117">MSEPFLAMLILFGGNFAIRGWAMAWGQILSIAQNTALFSLMGTTYGGNGQTTFALPDLRGRAPIGWGQGPGLSDYQLGQIGGTESTTLLITNMPAHNHTGVISGGTSTISASTAAGTTNTPGPTMVPAVLPTIGSGPGATQIKGYKVQDNTTTLAPGTVTGNVTIGIAGGSQPFSIQNPYLALTYLVALEGIFPSRN</sequence>
<evidence type="ECO:0000259" key="1">
    <source>
        <dbReference type="Pfam" id="PF07484"/>
    </source>
</evidence>
<dbReference type="OrthoDB" id="9810174at2"/>